<protein>
    <recommendedName>
        <fullName evidence="1">Thioredoxin domain-containing protein</fullName>
    </recommendedName>
</protein>
<dbReference type="InterPro" id="IPR013766">
    <property type="entry name" value="Thioredoxin_domain"/>
</dbReference>
<dbReference type="PANTHER" id="PTHR45663">
    <property type="entry name" value="GEO12009P1"/>
    <property type="match status" value="1"/>
</dbReference>
<organism evidence="2 3">
    <name type="scientific">Microvenator marinus</name>
    <dbReference type="NCBI Taxonomy" id="2600177"/>
    <lineage>
        <taxon>Bacteria</taxon>
        <taxon>Deltaproteobacteria</taxon>
        <taxon>Bradymonadales</taxon>
        <taxon>Microvenatoraceae</taxon>
        <taxon>Microvenator</taxon>
    </lineage>
</organism>
<dbReference type="EMBL" id="CP042467">
    <property type="protein sequence ID" value="QED25937.1"/>
    <property type="molecule type" value="Genomic_DNA"/>
</dbReference>
<dbReference type="PANTHER" id="PTHR45663:SF11">
    <property type="entry name" value="GEO12009P1"/>
    <property type="match status" value="1"/>
</dbReference>
<sequence>MVELSDSTFESEVRNSKRPVIVLLTARWSAASALCIELVKNQQASYGEMVKVCSLDVEQNPEIAAIFSRDALPAILVFNRGKVIQSAGPAFDQQSIHSLFELALSVQP</sequence>
<reference evidence="2 3" key="1">
    <citation type="submission" date="2019-08" db="EMBL/GenBank/DDBJ databases">
        <authorList>
            <person name="Liang Q."/>
        </authorList>
    </citation>
    <scope>NUCLEOTIDE SEQUENCE [LARGE SCALE GENOMIC DNA]</scope>
    <source>
        <strain evidence="2 3">V1718</strain>
    </source>
</reference>
<dbReference type="RefSeq" id="WP_146956944.1">
    <property type="nucleotide sequence ID" value="NZ_CP042467.1"/>
</dbReference>
<proteinExistence type="predicted"/>
<dbReference type="AlphaFoldDB" id="A0A5B8XLH7"/>
<gene>
    <name evidence="2" type="ORF">FRD01_01405</name>
</gene>
<keyword evidence="3" id="KW-1185">Reference proteome</keyword>
<evidence type="ECO:0000313" key="3">
    <source>
        <dbReference type="Proteomes" id="UP000321595"/>
    </source>
</evidence>
<dbReference type="Pfam" id="PF00085">
    <property type="entry name" value="Thioredoxin"/>
    <property type="match status" value="1"/>
</dbReference>
<dbReference type="OrthoDB" id="9790390at2"/>
<dbReference type="GO" id="GO:0005737">
    <property type="term" value="C:cytoplasm"/>
    <property type="evidence" value="ECO:0007669"/>
    <property type="project" value="TreeGrafter"/>
</dbReference>
<dbReference type="SUPFAM" id="SSF52833">
    <property type="entry name" value="Thioredoxin-like"/>
    <property type="match status" value="1"/>
</dbReference>
<dbReference type="GO" id="GO:0015035">
    <property type="term" value="F:protein-disulfide reductase activity"/>
    <property type="evidence" value="ECO:0007669"/>
    <property type="project" value="TreeGrafter"/>
</dbReference>
<evidence type="ECO:0000259" key="1">
    <source>
        <dbReference type="Pfam" id="PF00085"/>
    </source>
</evidence>
<dbReference type="Gene3D" id="3.40.30.10">
    <property type="entry name" value="Glutaredoxin"/>
    <property type="match status" value="1"/>
</dbReference>
<dbReference type="InterPro" id="IPR036249">
    <property type="entry name" value="Thioredoxin-like_sf"/>
</dbReference>
<dbReference type="Proteomes" id="UP000321595">
    <property type="component" value="Chromosome"/>
</dbReference>
<accession>A0A5B8XLH7</accession>
<feature type="domain" description="Thioredoxin" evidence="1">
    <location>
        <begin position="2"/>
        <end position="97"/>
    </location>
</feature>
<evidence type="ECO:0000313" key="2">
    <source>
        <dbReference type="EMBL" id="QED25937.1"/>
    </source>
</evidence>
<name>A0A5B8XLH7_9DELT</name>
<dbReference type="KEGG" id="bbae:FRD01_01405"/>